<proteinExistence type="predicted"/>
<protein>
    <submittedName>
        <fullName evidence="3">Uncharacterized protein</fullName>
    </submittedName>
</protein>
<sequence length="104" mass="11011">MNPLSRFHTQPSTPGASASTNCTTTAANPASIVATTRRVACADITLHDARALDSQLLARFVQPHAFGLPVQPVQHRAMPTQAATITNQIGSSCRNSERGMSNDP</sequence>
<gene>
    <name evidence="3" type="ORF">PD5205_00436</name>
    <name evidence="2" type="ORF">PD885_03573</name>
</gene>
<dbReference type="AlphaFoldDB" id="A0A1Y6GTZ6"/>
<evidence type="ECO:0000256" key="1">
    <source>
        <dbReference type="SAM" id="MobiDB-lite"/>
    </source>
</evidence>
<feature type="region of interest" description="Disordered" evidence="1">
    <location>
        <begin position="1"/>
        <end position="22"/>
    </location>
</feature>
<dbReference type="EMBL" id="LT853882">
    <property type="protein sequence ID" value="SMR00794.1"/>
    <property type="molecule type" value="Genomic_DNA"/>
</dbReference>
<evidence type="ECO:0000313" key="3">
    <source>
        <dbReference type="EMBL" id="SMR01756.1"/>
    </source>
</evidence>
<dbReference type="Proteomes" id="UP000195877">
    <property type="component" value="Chromosome 1"/>
</dbReference>
<organism evidence="3 5">
    <name type="scientific">Xanthomonas fragariae</name>
    <dbReference type="NCBI Taxonomy" id="48664"/>
    <lineage>
        <taxon>Bacteria</taxon>
        <taxon>Pseudomonadati</taxon>
        <taxon>Pseudomonadota</taxon>
        <taxon>Gammaproteobacteria</taxon>
        <taxon>Lysobacterales</taxon>
        <taxon>Lysobacteraceae</taxon>
        <taxon>Xanthomonas</taxon>
    </lineage>
</organism>
<accession>A0A1Y6GTZ6</accession>
<evidence type="ECO:0000313" key="2">
    <source>
        <dbReference type="EMBL" id="SMR00794.1"/>
    </source>
</evidence>
<evidence type="ECO:0000313" key="5">
    <source>
        <dbReference type="Proteomes" id="UP000195953"/>
    </source>
</evidence>
<reference evidence="3 5" key="1">
    <citation type="submission" date="2017-05" db="EMBL/GenBank/DDBJ databases">
        <authorList>
            <person name="Song R."/>
            <person name="Chenine A.L."/>
            <person name="Ruprecht R.M."/>
        </authorList>
    </citation>
    <scope>NUCLEOTIDE SEQUENCE [LARGE SCALE GENOMIC DNA]</scope>
    <source>
        <strain evidence="3">PD5205</strain>
    </source>
</reference>
<keyword evidence="4" id="KW-1185">Reference proteome</keyword>
<dbReference type="Proteomes" id="UP000195953">
    <property type="component" value="Chromosome 1"/>
</dbReference>
<name>A0A1Y6GTZ6_9XANT</name>
<dbReference type="EMBL" id="LT853885">
    <property type="protein sequence ID" value="SMR01756.1"/>
    <property type="molecule type" value="Genomic_DNA"/>
</dbReference>
<evidence type="ECO:0000313" key="4">
    <source>
        <dbReference type="Proteomes" id="UP000195877"/>
    </source>
</evidence>
<reference evidence="2 4" key="2">
    <citation type="submission" date="2017-05" db="EMBL/GenBank/DDBJ databases">
        <authorList>
            <person name="Blom J."/>
        </authorList>
    </citation>
    <scope>NUCLEOTIDE SEQUENCE [LARGE SCALE GENOMIC DNA]</scope>
    <source>
        <strain evidence="2">PD885</strain>
    </source>
</reference>